<dbReference type="AlphaFoldDB" id="A0A1C4G4E8"/>
<evidence type="ECO:0000256" key="2">
    <source>
        <dbReference type="SAM" id="SignalP"/>
    </source>
</evidence>
<dbReference type="Proteomes" id="UP000242818">
    <property type="component" value="Unassembled WGS sequence"/>
</dbReference>
<keyword evidence="2" id="KW-0732">Signal</keyword>
<evidence type="ECO:0000313" key="4">
    <source>
        <dbReference type="Proteomes" id="UP000242818"/>
    </source>
</evidence>
<keyword evidence="4" id="KW-1185">Reference proteome</keyword>
<evidence type="ECO:0000256" key="1">
    <source>
        <dbReference type="SAM" id="MobiDB-lite"/>
    </source>
</evidence>
<accession>A0A1C4G4E8</accession>
<dbReference type="RefSeq" id="WP_089715471.1">
    <property type="nucleotide sequence ID" value="NZ_FMAR01000021.1"/>
</dbReference>
<feature type="compositionally biased region" description="Low complexity" evidence="1">
    <location>
        <begin position="300"/>
        <end position="311"/>
    </location>
</feature>
<protein>
    <submittedName>
        <fullName evidence="3">Outer membrane protein beta-barrel domain-containing protein</fullName>
    </submittedName>
</protein>
<dbReference type="OrthoDB" id="1322659at2"/>
<dbReference type="SUPFAM" id="SSF56925">
    <property type="entry name" value="OMPA-like"/>
    <property type="match status" value="1"/>
</dbReference>
<name>A0A1C4G4E8_9BACT</name>
<organism evidence="3 4">
    <name type="scientific">Chitinophaga costaii</name>
    <dbReference type="NCBI Taxonomy" id="1335309"/>
    <lineage>
        <taxon>Bacteria</taxon>
        <taxon>Pseudomonadati</taxon>
        <taxon>Bacteroidota</taxon>
        <taxon>Chitinophagia</taxon>
        <taxon>Chitinophagales</taxon>
        <taxon>Chitinophagaceae</taxon>
        <taxon>Chitinophaga</taxon>
    </lineage>
</organism>
<proteinExistence type="predicted"/>
<feature type="chain" id="PRO_5008692267" evidence="2">
    <location>
        <begin position="23"/>
        <end position="341"/>
    </location>
</feature>
<dbReference type="EMBL" id="FMAR01000021">
    <property type="protein sequence ID" value="SCC62745.1"/>
    <property type="molecule type" value="Genomic_DNA"/>
</dbReference>
<feature type="region of interest" description="Disordered" evidence="1">
    <location>
        <begin position="296"/>
        <end position="315"/>
    </location>
</feature>
<dbReference type="STRING" id="1335309.GA0116948_12121"/>
<dbReference type="Gene3D" id="2.40.160.20">
    <property type="match status" value="1"/>
</dbReference>
<dbReference type="InterPro" id="IPR011250">
    <property type="entry name" value="OMP/PagP_B-barrel"/>
</dbReference>
<gene>
    <name evidence="3" type="ORF">GA0116948_12121</name>
</gene>
<reference evidence="3 4" key="1">
    <citation type="submission" date="2016-08" db="EMBL/GenBank/DDBJ databases">
        <authorList>
            <person name="Seilhamer J.J."/>
        </authorList>
    </citation>
    <scope>NUCLEOTIDE SEQUENCE [LARGE SCALE GENOMIC DNA]</scope>
    <source>
        <strain evidence="3 4">A37T2</strain>
    </source>
</reference>
<sequence>MKSLIHVITASVVLLCSIPAWAQNTSISTNKPPHDHGLYLKIAGGYYFSVSQGQFPDVGPYPPHDTHESINTTTGATAIISDKVLTGSYGAGARGGLTVGWNFNKYVGIEGTFNYYSSSKNLMTKQVVTALGAPTTVLGQVISHGYVHAVDFAPSVIISPGYTQVNPYLRFGVVVPLWGRLNIETKASQTSQVPGYPANIIAQTTISRHEQIKPNITIGFQGALGVSFALNNRLDIFVEAEYRNVPVYGKSKEVTAYEENTVIINTASGPTGTTTHRGLGDLSTAERYTDYKTTLDQNSNTATGTTGATTNYKDNTKPSNDLKSYINIGGLGANVGLKFKF</sequence>
<evidence type="ECO:0000313" key="3">
    <source>
        <dbReference type="EMBL" id="SCC62745.1"/>
    </source>
</evidence>
<feature type="signal peptide" evidence="2">
    <location>
        <begin position="1"/>
        <end position="22"/>
    </location>
</feature>